<dbReference type="NCBIfam" id="TIGR02292">
    <property type="entry name" value="ygfB_yecA"/>
    <property type="match status" value="1"/>
</dbReference>
<reference evidence="2" key="1">
    <citation type="submission" date="2022-08" db="UniProtKB">
        <authorList>
            <consortium name="EnsemblMetazoa"/>
        </authorList>
    </citation>
    <scope>IDENTIFICATION</scope>
</reference>
<feature type="region of interest" description="Disordered" evidence="1">
    <location>
        <begin position="1"/>
        <end position="29"/>
    </location>
</feature>
<accession>A0A8W7PQG6</accession>
<dbReference type="InterPro" id="IPR011978">
    <property type="entry name" value="YgfB-like"/>
</dbReference>
<evidence type="ECO:0000256" key="1">
    <source>
        <dbReference type="SAM" id="MobiDB-lite"/>
    </source>
</evidence>
<organism evidence="2">
    <name type="scientific">Anopheles coluzzii</name>
    <name type="common">African malaria mosquito</name>
    <dbReference type="NCBI Taxonomy" id="1518534"/>
    <lineage>
        <taxon>Eukaryota</taxon>
        <taxon>Metazoa</taxon>
        <taxon>Ecdysozoa</taxon>
        <taxon>Arthropoda</taxon>
        <taxon>Hexapoda</taxon>
        <taxon>Insecta</taxon>
        <taxon>Pterygota</taxon>
        <taxon>Neoptera</taxon>
        <taxon>Endopterygota</taxon>
        <taxon>Diptera</taxon>
        <taxon>Nematocera</taxon>
        <taxon>Culicoidea</taxon>
        <taxon>Culicidae</taxon>
        <taxon>Anophelinae</taxon>
        <taxon>Anopheles</taxon>
    </lineage>
</organism>
<dbReference type="Proteomes" id="UP000075882">
    <property type="component" value="Unassembled WGS sequence"/>
</dbReference>
<sequence length="232" mass="26118">MSATGRWAARPAISDNGALTPKDPPMKHAPLTEADYQRLSTTLQRFARLQCMNLEKLDGFFTALLCGPEAIKPTECLPLILGDAFDDEQAFRSEKDLEKFVALLMGHWLDIAHTLQQGAEFQPWLDVDEQGVVHGNDWAEGFVEGMQLQQDDWNLLFDDAEHAAALEAIMALAFERHPDPEMRPYIDNSDSSQREQWLAAISPAVQEIHQFFAAIRAQMEAELEQDEADGQH</sequence>
<proteinExistence type="predicted"/>
<dbReference type="SUPFAM" id="SSF101327">
    <property type="entry name" value="YgfB-like"/>
    <property type="match status" value="1"/>
</dbReference>
<dbReference type="Pfam" id="PF03695">
    <property type="entry name" value="UPF0149"/>
    <property type="match status" value="1"/>
</dbReference>
<dbReference type="AlphaFoldDB" id="A0A8W7PQG6"/>
<dbReference type="Gene3D" id="1.20.120.740">
    <property type="entry name" value="YgfB uncharacterised protein family UPF0149, PF03695"/>
    <property type="match status" value="1"/>
</dbReference>
<dbReference type="EnsemblMetazoa" id="ACOM035976-RA">
    <property type="protein sequence ID" value="ACOM035976-PA.1"/>
    <property type="gene ID" value="ACOM035976"/>
</dbReference>
<dbReference type="InterPro" id="IPR036255">
    <property type="entry name" value="YgfB-like_sf"/>
</dbReference>
<protein>
    <recommendedName>
        <fullName evidence="3">YecA family protein</fullName>
    </recommendedName>
</protein>
<evidence type="ECO:0000313" key="2">
    <source>
        <dbReference type="EnsemblMetazoa" id="ACOM035976-PA.1"/>
    </source>
</evidence>
<name>A0A8W7PQG6_ANOCL</name>
<evidence type="ECO:0008006" key="3">
    <source>
        <dbReference type="Google" id="ProtNLM"/>
    </source>
</evidence>